<sequence>MRHPAHPPPPPNALSTKNLKAFRNSIQKSIANVQDKAALLHNGRRTRPSRRGANGDDTVTLIFIALNRVVIVGYGVGFSANEGIKA</sequence>
<accession>A0A4C1YBK0</accession>
<dbReference type="EMBL" id="BGZK01001153">
    <property type="protein sequence ID" value="GBP72703.1"/>
    <property type="molecule type" value="Genomic_DNA"/>
</dbReference>
<name>A0A4C1YBK0_EUMVA</name>
<comment type="caution">
    <text evidence="1">The sequence shown here is derived from an EMBL/GenBank/DDBJ whole genome shotgun (WGS) entry which is preliminary data.</text>
</comment>
<protein>
    <submittedName>
        <fullName evidence="1">Uncharacterized protein</fullName>
    </submittedName>
</protein>
<dbReference type="AlphaFoldDB" id="A0A4C1YBK0"/>
<gene>
    <name evidence="1" type="ORF">EVAR_52182_1</name>
</gene>
<proteinExistence type="predicted"/>
<reference evidence="1 2" key="1">
    <citation type="journal article" date="2019" name="Commun. Biol.">
        <title>The bagworm genome reveals a unique fibroin gene that provides high tensile strength.</title>
        <authorList>
            <person name="Kono N."/>
            <person name="Nakamura H."/>
            <person name="Ohtoshi R."/>
            <person name="Tomita M."/>
            <person name="Numata K."/>
            <person name="Arakawa K."/>
        </authorList>
    </citation>
    <scope>NUCLEOTIDE SEQUENCE [LARGE SCALE GENOMIC DNA]</scope>
</reference>
<keyword evidence="2" id="KW-1185">Reference proteome</keyword>
<evidence type="ECO:0000313" key="1">
    <source>
        <dbReference type="EMBL" id="GBP72703.1"/>
    </source>
</evidence>
<organism evidence="1 2">
    <name type="scientific">Eumeta variegata</name>
    <name type="common">Bagworm moth</name>
    <name type="synonym">Eumeta japonica</name>
    <dbReference type="NCBI Taxonomy" id="151549"/>
    <lineage>
        <taxon>Eukaryota</taxon>
        <taxon>Metazoa</taxon>
        <taxon>Ecdysozoa</taxon>
        <taxon>Arthropoda</taxon>
        <taxon>Hexapoda</taxon>
        <taxon>Insecta</taxon>
        <taxon>Pterygota</taxon>
        <taxon>Neoptera</taxon>
        <taxon>Endopterygota</taxon>
        <taxon>Lepidoptera</taxon>
        <taxon>Glossata</taxon>
        <taxon>Ditrysia</taxon>
        <taxon>Tineoidea</taxon>
        <taxon>Psychidae</taxon>
        <taxon>Oiketicinae</taxon>
        <taxon>Eumeta</taxon>
    </lineage>
</organism>
<dbReference type="Proteomes" id="UP000299102">
    <property type="component" value="Unassembled WGS sequence"/>
</dbReference>
<evidence type="ECO:0000313" key="2">
    <source>
        <dbReference type="Proteomes" id="UP000299102"/>
    </source>
</evidence>